<accession>A0A2T5VF90</accession>
<dbReference type="RefSeq" id="WP_107987972.1">
    <property type="nucleotide sequence ID" value="NZ_QAYG01000001.1"/>
</dbReference>
<dbReference type="EMBL" id="QAYG01000001">
    <property type="protein sequence ID" value="PTW62396.1"/>
    <property type="molecule type" value="Genomic_DNA"/>
</dbReference>
<gene>
    <name evidence="7" type="ORF">C8N35_101438</name>
</gene>
<dbReference type="Pfam" id="PF13515">
    <property type="entry name" value="FUSC_2"/>
    <property type="match status" value="1"/>
</dbReference>
<dbReference type="InterPro" id="IPR049453">
    <property type="entry name" value="Memb_transporter_dom"/>
</dbReference>
<name>A0A2T5VF90_9HYPH</name>
<proteinExistence type="predicted"/>
<dbReference type="Proteomes" id="UP000244081">
    <property type="component" value="Unassembled WGS sequence"/>
</dbReference>
<keyword evidence="3 5" id="KW-1133">Transmembrane helix</keyword>
<dbReference type="GO" id="GO:0016020">
    <property type="term" value="C:membrane"/>
    <property type="evidence" value="ECO:0007669"/>
    <property type="project" value="UniProtKB-SubCell"/>
</dbReference>
<dbReference type="OrthoDB" id="8791282at2"/>
<keyword evidence="2 5" id="KW-0812">Transmembrane</keyword>
<keyword evidence="8" id="KW-1185">Reference proteome</keyword>
<evidence type="ECO:0000313" key="8">
    <source>
        <dbReference type="Proteomes" id="UP000244081"/>
    </source>
</evidence>
<evidence type="ECO:0000256" key="3">
    <source>
        <dbReference type="ARBA" id="ARBA00022989"/>
    </source>
</evidence>
<evidence type="ECO:0000256" key="2">
    <source>
        <dbReference type="ARBA" id="ARBA00022692"/>
    </source>
</evidence>
<keyword evidence="4 5" id="KW-0472">Membrane</keyword>
<evidence type="ECO:0000256" key="1">
    <source>
        <dbReference type="ARBA" id="ARBA00004141"/>
    </source>
</evidence>
<feature type="domain" description="Integral membrane bound transporter" evidence="6">
    <location>
        <begin position="29"/>
        <end position="151"/>
    </location>
</feature>
<evidence type="ECO:0000313" key="7">
    <source>
        <dbReference type="EMBL" id="PTW62396.1"/>
    </source>
</evidence>
<reference evidence="7 8" key="1">
    <citation type="submission" date="2018-04" db="EMBL/GenBank/DDBJ databases">
        <title>Genomic Encyclopedia of Archaeal and Bacterial Type Strains, Phase II (KMG-II): from individual species to whole genera.</title>
        <authorList>
            <person name="Goeker M."/>
        </authorList>
    </citation>
    <scope>NUCLEOTIDE SEQUENCE [LARGE SCALE GENOMIC DNA]</scope>
    <source>
        <strain evidence="7 8">DSM 23382</strain>
    </source>
</reference>
<protein>
    <submittedName>
        <fullName evidence="7">Uncharacterized membrane protein YgaE (UPF0421/DUF939 family)</fullName>
    </submittedName>
</protein>
<comment type="subcellular location">
    <subcellularLocation>
        <location evidence="1">Membrane</location>
        <topology evidence="1">Multi-pass membrane protein</topology>
    </subcellularLocation>
</comment>
<evidence type="ECO:0000256" key="4">
    <source>
        <dbReference type="ARBA" id="ARBA00023136"/>
    </source>
</evidence>
<comment type="caution">
    <text evidence="7">The sequence shown here is derived from an EMBL/GenBank/DDBJ whole genome shotgun (WGS) entry which is preliminary data.</text>
</comment>
<feature type="transmembrane region" description="Helical" evidence="5">
    <location>
        <begin position="113"/>
        <end position="132"/>
    </location>
</feature>
<dbReference type="AlphaFoldDB" id="A0A2T5VF90"/>
<sequence length="336" mass="36299">MNELMNTLAARMSRTWRNALASAMAVAISWALARSLFGHEHPLFAAITPIICLAPGLPSHLRQAGNIILGVTTGILVGETVLYVVPTDWAIFRLVIATFLAIMIAELYGFRVVVAIQAGVSAMLVIAIGPISAGPDRLLDVLVGTAVGVLFSQVLITPDPVREIDERAKTLFRHLSAGFRQCLGAVEQHDYVQANTAIQTFSDAHARLVELGTGISTAREAARWSLRGRLAARKVNVLAARYERRALRLFASSLLFADALFRALRDDHDNMPAELPGRMEAVARHIADVEAGRLGGHSDAGAVPISSSPQWTACNEALHALENALNAYEAVFELVR</sequence>
<evidence type="ECO:0000256" key="5">
    <source>
        <dbReference type="SAM" id="Phobius"/>
    </source>
</evidence>
<organism evidence="7 8">
    <name type="scientific">Breoghania corrubedonensis</name>
    <dbReference type="NCBI Taxonomy" id="665038"/>
    <lineage>
        <taxon>Bacteria</taxon>
        <taxon>Pseudomonadati</taxon>
        <taxon>Pseudomonadota</taxon>
        <taxon>Alphaproteobacteria</taxon>
        <taxon>Hyphomicrobiales</taxon>
        <taxon>Stappiaceae</taxon>
        <taxon>Breoghania</taxon>
    </lineage>
</organism>
<evidence type="ECO:0000259" key="6">
    <source>
        <dbReference type="Pfam" id="PF13515"/>
    </source>
</evidence>
<feature type="transmembrane region" description="Helical" evidence="5">
    <location>
        <begin position="67"/>
        <end position="85"/>
    </location>
</feature>